<sequence>MKFKELEKYFLKKSENRKEKIKERKRARRNGLWPKPILNIYRDFQCQTPQRESHEVFENAHIFDENLQARKRTKLTKFQQRTEKLISKNQNLDLIDD</sequence>
<evidence type="ECO:0000313" key="1">
    <source>
        <dbReference type="Proteomes" id="UP000887579"/>
    </source>
</evidence>
<name>A0AC34GSF8_9BILA</name>
<organism evidence="1 2">
    <name type="scientific">Panagrolaimus sp. ES5</name>
    <dbReference type="NCBI Taxonomy" id="591445"/>
    <lineage>
        <taxon>Eukaryota</taxon>
        <taxon>Metazoa</taxon>
        <taxon>Ecdysozoa</taxon>
        <taxon>Nematoda</taxon>
        <taxon>Chromadorea</taxon>
        <taxon>Rhabditida</taxon>
        <taxon>Tylenchina</taxon>
        <taxon>Panagrolaimomorpha</taxon>
        <taxon>Panagrolaimoidea</taxon>
        <taxon>Panagrolaimidae</taxon>
        <taxon>Panagrolaimus</taxon>
    </lineage>
</organism>
<proteinExistence type="predicted"/>
<dbReference type="WBParaSite" id="ES5_v2.g7556.t1">
    <property type="protein sequence ID" value="ES5_v2.g7556.t1"/>
    <property type="gene ID" value="ES5_v2.g7556"/>
</dbReference>
<protein>
    <submittedName>
        <fullName evidence="2">Uncharacterized protein</fullName>
    </submittedName>
</protein>
<dbReference type="Proteomes" id="UP000887579">
    <property type="component" value="Unplaced"/>
</dbReference>
<evidence type="ECO:0000313" key="2">
    <source>
        <dbReference type="WBParaSite" id="ES5_v2.g7556.t1"/>
    </source>
</evidence>
<reference evidence="2" key="1">
    <citation type="submission" date="2022-11" db="UniProtKB">
        <authorList>
            <consortium name="WormBaseParasite"/>
        </authorList>
    </citation>
    <scope>IDENTIFICATION</scope>
</reference>
<accession>A0AC34GSF8</accession>